<keyword evidence="1" id="KW-0732">Signal</keyword>
<dbReference type="RefSeq" id="WP_128982711.1">
    <property type="nucleotide sequence ID" value="NZ_PDKJ01000014.1"/>
</dbReference>
<organism evidence="2 3">
    <name type="scientific">Halarcobacter ebronensis</name>
    <dbReference type="NCBI Taxonomy" id="1462615"/>
    <lineage>
        <taxon>Bacteria</taxon>
        <taxon>Pseudomonadati</taxon>
        <taxon>Campylobacterota</taxon>
        <taxon>Epsilonproteobacteria</taxon>
        <taxon>Campylobacterales</taxon>
        <taxon>Arcobacteraceae</taxon>
        <taxon>Halarcobacter</taxon>
    </lineage>
</organism>
<evidence type="ECO:0000313" key="3">
    <source>
        <dbReference type="Proteomes" id="UP000290172"/>
    </source>
</evidence>
<accession>A0A4V1LR01</accession>
<dbReference type="AlphaFoldDB" id="A0A4V1LR01"/>
<gene>
    <name evidence="2" type="ORF">CRV08_12730</name>
</gene>
<name>A0A4V1LR01_9BACT</name>
<evidence type="ECO:0000256" key="1">
    <source>
        <dbReference type="SAM" id="SignalP"/>
    </source>
</evidence>
<proteinExistence type="predicted"/>
<feature type="signal peptide" evidence="1">
    <location>
        <begin position="1"/>
        <end position="18"/>
    </location>
</feature>
<sequence>MIKKITLFLVVSLTLSFAADNQKGKIDMHGGKGDSLVGNKNFSNQIGLSLKDKKIQAKDDKKFIQIEKIEKIEKKEKIKND</sequence>
<dbReference type="Proteomes" id="UP000290172">
    <property type="component" value="Unassembled WGS sequence"/>
</dbReference>
<evidence type="ECO:0000313" key="2">
    <source>
        <dbReference type="EMBL" id="RXJ66478.1"/>
    </source>
</evidence>
<reference evidence="2 3" key="1">
    <citation type="submission" date="2017-10" db="EMBL/GenBank/DDBJ databases">
        <title>Genomics of the genus Arcobacter.</title>
        <authorList>
            <person name="Perez-Cataluna A."/>
            <person name="Figueras M.J."/>
        </authorList>
    </citation>
    <scope>NUCLEOTIDE SEQUENCE [LARGE SCALE GENOMIC DNA]</scope>
    <source>
        <strain evidence="2 3">CECT 8993</strain>
    </source>
</reference>
<comment type="caution">
    <text evidence="2">The sequence shown here is derived from an EMBL/GenBank/DDBJ whole genome shotgun (WGS) entry which is preliminary data.</text>
</comment>
<feature type="chain" id="PRO_5020991109" evidence="1">
    <location>
        <begin position="19"/>
        <end position="81"/>
    </location>
</feature>
<dbReference type="EMBL" id="PDKJ01000014">
    <property type="protein sequence ID" value="RXJ66478.1"/>
    <property type="molecule type" value="Genomic_DNA"/>
</dbReference>
<protein>
    <submittedName>
        <fullName evidence="2">Uncharacterized protein</fullName>
    </submittedName>
</protein>